<reference evidence="5" key="2">
    <citation type="journal article" date="2023" name="Microbiol Resour">
        <title>Decontamination and Annotation of the Draft Genome Sequence of the Oomycete Lagenidium giganteum ARSEF 373.</title>
        <authorList>
            <person name="Morgan W.R."/>
            <person name="Tartar A."/>
        </authorList>
    </citation>
    <scope>NUCLEOTIDE SEQUENCE</scope>
    <source>
        <strain evidence="5">ARSEF 373</strain>
    </source>
</reference>
<keyword evidence="4" id="KW-0472">Membrane</keyword>
<sequence length="1252" mass="140982">MYHAVSAMRQAAQTNRTSIHKLCATAKWPFDNVSWGPGGRQFLPSSSRILGALDAIDVTFEPNHTLGSKAVTDSIAQHQRNLGLKALRYAMSHPPVAPAMTKPRRRSSVLRLLQTSLTADDFIAVELSLMAYRFFWLSVLLLRLACALFLLASGRLYWFLAHPYMAYYAALLGPDLTFKFRTFGSLFACVGIAHMYQAALMIGSSIRYRHLVFGPRQHHNTVIQRGHSMMSVLAITFNLETYNFEIEPLYDDVWFSNMVLENHQVLALSPLDFVFKLVPHISIYSCIGSIKALVRNHLRHVSAHHTTTTSRHDDTSGDQTTSQTTATPHMTVHKTIGKHQLKVKRASKHSSMMAHGLFIVWGAVILALHLRANAPKGFDAPFCEQEIHPWFASKYACSVFTFNCYRNGSTTVSEEALEHLEDDSLVALVFSHCPALTVPRKVRDFHNLLGLDMYNSTIVSWPTEAAITNETHPALLYIIFVRVNMTRLPDGVLQTLPDTMTDFEMSMTNLTTLPDDLDKRWHAMAILYVEHSPVSVFPPVLLRLPVDDLSFIGDELAVLPDLSQSEVKFTTLSLAHNPLTALPDDIGDTSGIGFLELSNTMLAELPPWMDSVRTTASNIFAFNTPFCNSKSESDVEAEFGASAVLTCRDTDSRANGRYPLTIMLPKRKLAQHLARAARIRVERTGGSIPLQPHTFSCVWLVLLLAHIGCVLFLVGTAALCWFITSPNLTYYSNLLRPDGNPLFQVSSVMCALMAVAHAHHAFVMVRASLAMGELCFTKHDFGPRNPRVEELRSVRLASGSSDQRRQWRRRIHSIRMALIVIPTILFMPYWRAFDKTQYAFDISLFYNDVWFTNMVMENQQIFPLSIMGFLLKYIPHISIYLCLGSIKALLSRGVAANSQSRRVSPLLRSRGIGIVSDRVIEVASDHLRVQQLRQFRPNHRLEILVHILFILWGVAILAFHLHAARQSLTSNHNGCEQPMRPWFATKYACSVMQFNCYRNGSTGVSEDALDYLDEASLAALIITHCPALTMPTSLRQFPNLLGVELHNCTLVRWGPEAAVSAEIHTKMQYTVLARVNMTELPLGLRQPLPDTLTDIEVSVTNLTALPADLNTTWHDMSIFYLEWTQIPSFPTVLSTMKINDMSVIGNRFRDVDILAHAPCPYYTFSLSHMPLAALPDQLYHADKGFDMLSFEFTNLDSVPAWIDSRVHAGVYMHGTPYCHQNRTECTPCICNRRDPRGDGRYPLELTRLRRQP</sequence>
<dbReference type="InterPro" id="IPR050216">
    <property type="entry name" value="LRR_domain-containing"/>
</dbReference>
<dbReference type="PANTHER" id="PTHR48051:SF46">
    <property type="entry name" value="LEUCINE RICH REPEAT-CONTAINING DOMAIN PROTEIN"/>
    <property type="match status" value="1"/>
</dbReference>
<dbReference type="PANTHER" id="PTHR48051">
    <property type="match status" value="1"/>
</dbReference>
<dbReference type="SUPFAM" id="SSF52058">
    <property type="entry name" value="L domain-like"/>
    <property type="match status" value="2"/>
</dbReference>
<feature type="transmembrane region" description="Helical" evidence="4">
    <location>
        <begin position="861"/>
        <end position="883"/>
    </location>
</feature>
<keyword evidence="4" id="KW-1133">Transmembrane helix</keyword>
<evidence type="ECO:0000256" key="4">
    <source>
        <dbReference type="SAM" id="Phobius"/>
    </source>
</evidence>
<evidence type="ECO:0000313" key="6">
    <source>
        <dbReference type="Proteomes" id="UP001146120"/>
    </source>
</evidence>
<feature type="transmembrane region" description="Helical" evidence="4">
    <location>
        <begin position="698"/>
        <end position="723"/>
    </location>
</feature>
<keyword evidence="4" id="KW-0812">Transmembrane</keyword>
<feature type="transmembrane region" description="Helical" evidence="4">
    <location>
        <begin position="943"/>
        <end position="963"/>
    </location>
</feature>
<organism evidence="5 6">
    <name type="scientific">Lagenidium giganteum</name>
    <dbReference type="NCBI Taxonomy" id="4803"/>
    <lineage>
        <taxon>Eukaryota</taxon>
        <taxon>Sar</taxon>
        <taxon>Stramenopiles</taxon>
        <taxon>Oomycota</taxon>
        <taxon>Peronosporomycetes</taxon>
        <taxon>Pythiales</taxon>
        <taxon>Pythiaceae</taxon>
    </lineage>
</organism>
<keyword evidence="2" id="KW-0677">Repeat</keyword>
<accession>A0AAV2Z1C3</accession>
<dbReference type="GO" id="GO:0005737">
    <property type="term" value="C:cytoplasm"/>
    <property type="evidence" value="ECO:0007669"/>
    <property type="project" value="TreeGrafter"/>
</dbReference>
<keyword evidence="6" id="KW-1185">Reference proteome</keyword>
<reference evidence="5" key="1">
    <citation type="submission" date="2022-11" db="EMBL/GenBank/DDBJ databases">
        <authorList>
            <person name="Morgan W.R."/>
            <person name="Tartar A."/>
        </authorList>
    </citation>
    <scope>NUCLEOTIDE SEQUENCE</scope>
    <source>
        <strain evidence="5">ARSEF 373</strain>
    </source>
</reference>
<evidence type="ECO:0000256" key="1">
    <source>
        <dbReference type="ARBA" id="ARBA00022614"/>
    </source>
</evidence>
<protein>
    <recommendedName>
        <fullName evidence="7">Leucine-rich repeat domain, L domain-like</fullName>
    </recommendedName>
</protein>
<dbReference type="Gene3D" id="3.80.10.10">
    <property type="entry name" value="Ribonuclease Inhibitor"/>
    <property type="match status" value="2"/>
</dbReference>
<dbReference type="EMBL" id="DAKRPA010000088">
    <property type="protein sequence ID" value="DAZ99188.1"/>
    <property type="molecule type" value="Genomic_DNA"/>
</dbReference>
<gene>
    <name evidence="5" type="ORF">N0F65_008221</name>
</gene>
<feature type="region of interest" description="Disordered" evidence="3">
    <location>
        <begin position="304"/>
        <end position="325"/>
    </location>
</feature>
<name>A0AAV2Z1C3_9STRA</name>
<dbReference type="AlphaFoldDB" id="A0AAV2Z1C3"/>
<feature type="transmembrane region" description="Helical" evidence="4">
    <location>
        <begin position="134"/>
        <end position="160"/>
    </location>
</feature>
<evidence type="ECO:0000256" key="2">
    <source>
        <dbReference type="ARBA" id="ARBA00022737"/>
    </source>
</evidence>
<evidence type="ECO:0008006" key="7">
    <source>
        <dbReference type="Google" id="ProtNLM"/>
    </source>
</evidence>
<keyword evidence="1" id="KW-0433">Leucine-rich repeat</keyword>
<proteinExistence type="predicted"/>
<feature type="transmembrane region" description="Helical" evidence="4">
    <location>
        <begin position="180"/>
        <end position="202"/>
    </location>
</feature>
<evidence type="ECO:0000313" key="5">
    <source>
        <dbReference type="EMBL" id="DAZ99188.1"/>
    </source>
</evidence>
<comment type="caution">
    <text evidence="5">The sequence shown here is derived from an EMBL/GenBank/DDBJ whole genome shotgun (WGS) entry which is preliminary data.</text>
</comment>
<dbReference type="Proteomes" id="UP001146120">
    <property type="component" value="Unassembled WGS sequence"/>
</dbReference>
<dbReference type="InterPro" id="IPR032675">
    <property type="entry name" value="LRR_dom_sf"/>
</dbReference>
<feature type="transmembrane region" description="Helical" evidence="4">
    <location>
        <begin position="813"/>
        <end position="830"/>
    </location>
</feature>
<feature type="transmembrane region" description="Helical" evidence="4">
    <location>
        <begin position="352"/>
        <end position="370"/>
    </location>
</feature>
<evidence type="ECO:0000256" key="3">
    <source>
        <dbReference type="SAM" id="MobiDB-lite"/>
    </source>
</evidence>